<organism evidence="2 3">
    <name type="scientific">Astyanax mexicanus</name>
    <name type="common">Blind cave fish</name>
    <name type="synonym">Astyanax fasciatus mexicanus</name>
    <dbReference type="NCBI Taxonomy" id="7994"/>
    <lineage>
        <taxon>Eukaryota</taxon>
        <taxon>Metazoa</taxon>
        <taxon>Chordata</taxon>
        <taxon>Craniata</taxon>
        <taxon>Vertebrata</taxon>
        <taxon>Euteleostomi</taxon>
        <taxon>Actinopterygii</taxon>
        <taxon>Neopterygii</taxon>
        <taxon>Teleostei</taxon>
        <taxon>Ostariophysi</taxon>
        <taxon>Characiformes</taxon>
        <taxon>Characoidei</taxon>
        <taxon>Acestrorhamphidae</taxon>
        <taxon>Acestrorhamphinae</taxon>
        <taxon>Astyanax</taxon>
    </lineage>
</organism>
<gene>
    <name evidence="2" type="ORF">AMEX_G26936</name>
</gene>
<evidence type="ECO:0000313" key="3">
    <source>
        <dbReference type="Proteomes" id="UP000752171"/>
    </source>
</evidence>
<dbReference type="Pfam" id="PF15830">
    <property type="entry name" value="DUF4712"/>
    <property type="match status" value="1"/>
</dbReference>
<feature type="compositionally biased region" description="Acidic residues" evidence="1">
    <location>
        <begin position="146"/>
        <end position="162"/>
    </location>
</feature>
<name>A0A8T2KMP5_ASTMX</name>
<dbReference type="EMBL" id="JAICCE010000024">
    <property type="protein sequence ID" value="KAG9260653.1"/>
    <property type="molecule type" value="Genomic_DNA"/>
</dbReference>
<evidence type="ECO:0000313" key="2">
    <source>
        <dbReference type="EMBL" id="KAG9260653.1"/>
    </source>
</evidence>
<reference evidence="2 3" key="1">
    <citation type="submission" date="2021-07" db="EMBL/GenBank/DDBJ databases">
        <authorList>
            <person name="Imarazene B."/>
            <person name="Zahm M."/>
            <person name="Klopp C."/>
            <person name="Cabau C."/>
            <person name="Beille S."/>
            <person name="Jouanno E."/>
            <person name="Castinel A."/>
            <person name="Lluch J."/>
            <person name="Gil L."/>
            <person name="Kuchtly C."/>
            <person name="Lopez Roques C."/>
            <person name="Donnadieu C."/>
            <person name="Parrinello H."/>
            <person name="Journot L."/>
            <person name="Du K."/>
            <person name="Schartl M."/>
            <person name="Retaux S."/>
            <person name="Guiguen Y."/>
        </authorList>
    </citation>
    <scope>NUCLEOTIDE SEQUENCE [LARGE SCALE GENOMIC DNA]</scope>
    <source>
        <strain evidence="2">Pach_M1</strain>
        <tissue evidence="2">Testis</tissue>
    </source>
</reference>
<protein>
    <submittedName>
        <fullName evidence="2">Uncharacterized protein</fullName>
    </submittedName>
</protein>
<accession>A0A8T2KMP5</accession>
<dbReference type="Proteomes" id="UP000752171">
    <property type="component" value="Unassembled WGS sequence"/>
</dbReference>
<proteinExistence type="predicted"/>
<dbReference type="InterPro" id="IPR031670">
    <property type="entry name" value="DUF4712"/>
</dbReference>
<evidence type="ECO:0000256" key="1">
    <source>
        <dbReference type="SAM" id="MobiDB-lite"/>
    </source>
</evidence>
<sequence length="182" mass="20292">MPTQLRQYIQGLSAARDHEYCSPASHNTSEPVIYVSPQYIIGHTEILHDCGLCPVYHNVMFRHSERPDCRPAWLGSKKKSEGAVPQNCDGLLEASSLQTLEELLAKLEFENELNRVCGNLRVTTNTQSSPLPSDRGSYSTESADSGGEEGEDSEEDTDGEEDVLTGLLDMVLEMEQDYDLYF</sequence>
<dbReference type="AlphaFoldDB" id="A0A8T2KMP5"/>
<feature type="region of interest" description="Disordered" evidence="1">
    <location>
        <begin position="123"/>
        <end position="162"/>
    </location>
</feature>
<comment type="caution">
    <text evidence="2">The sequence shown here is derived from an EMBL/GenBank/DDBJ whole genome shotgun (WGS) entry which is preliminary data.</text>
</comment>